<keyword evidence="4" id="KW-1185">Reference proteome</keyword>
<proteinExistence type="predicted"/>
<organism evidence="3 4">
    <name type="scientific">Zootermopsis nevadensis</name>
    <name type="common">Dampwood termite</name>
    <dbReference type="NCBI Taxonomy" id="136037"/>
    <lineage>
        <taxon>Eukaryota</taxon>
        <taxon>Metazoa</taxon>
        <taxon>Ecdysozoa</taxon>
        <taxon>Arthropoda</taxon>
        <taxon>Hexapoda</taxon>
        <taxon>Insecta</taxon>
        <taxon>Pterygota</taxon>
        <taxon>Neoptera</taxon>
        <taxon>Polyneoptera</taxon>
        <taxon>Dictyoptera</taxon>
        <taxon>Blattodea</taxon>
        <taxon>Blattoidea</taxon>
        <taxon>Termitoidae</taxon>
        <taxon>Termopsidae</taxon>
        <taxon>Zootermopsis</taxon>
    </lineage>
</organism>
<dbReference type="GO" id="GO:0006801">
    <property type="term" value="P:superoxide metabolic process"/>
    <property type="evidence" value="ECO:0007669"/>
    <property type="project" value="InterPro"/>
</dbReference>
<dbReference type="InterPro" id="IPR053257">
    <property type="entry name" value="Cu-only_SOD"/>
</dbReference>
<name>A0A067QM77_ZOONE</name>
<evidence type="ECO:0000256" key="1">
    <source>
        <dbReference type="SAM" id="SignalP"/>
    </source>
</evidence>
<dbReference type="InterPro" id="IPR001424">
    <property type="entry name" value="SOD_Cu_Zn_dom"/>
</dbReference>
<feature type="domain" description="Superoxide dismutase copper/zinc binding" evidence="2">
    <location>
        <begin position="687"/>
        <end position="811"/>
    </location>
</feature>
<evidence type="ECO:0000259" key="2">
    <source>
        <dbReference type="Pfam" id="PF00080"/>
    </source>
</evidence>
<dbReference type="Gene3D" id="2.60.40.200">
    <property type="entry name" value="Superoxide dismutase, copper/zinc binding domain"/>
    <property type="match status" value="4"/>
</dbReference>
<dbReference type="Proteomes" id="UP000027135">
    <property type="component" value="Unassembled WGS sequence"/>
</dbReference>
<accession>A0A067QM77</accession>
<dbReference type="InterPro" id="IPR036423">
    <property type="entry name" value="SOD-like_Cu/Zn_dom_sf"/>
</dbReference>
<dbReference type="eggNOG" id="ENOG502QW6R">
    <property type="taxonomic scope" value="Eukaryota"/>
</dbReference>
<dbReference type="Pfam" id="PF00080">
    <property type="entry name" value="Sod_Cu"/>
    <property type="match status" value="1"/>
</dbReference>
<dbReference type="OMA" id="GIWGKSL"/>
<dbReference type="OrthoDB" id="159229at2759"/>
<feature type="signal peptide" evidence="1">
    <location>
        <begin position="1"/>
        <end position="25"/>
    </location>
</feature>
<dbReference type="PANTHER" id="PTHR20910">
    <property type="entry name" value="AGAP001623-PA"/>
    <property type="match status" value="1"/>
</dbReference>
<dbReference type="GO" id="GO:0046872">
    <property type="term" value="F:metal ion binding"/>
    <property type="evidence" value="ECO:0007669"/>
    <property type="project" value="InterPro"/>
</dbReference>
<evidence type="ECO:0000313" key="4">
    <source>
        <dbReference type="Proteomes" id="UP000027135"/>
    </source>
</evidence>
<dbReference type="STRING" id="136037.A0A067QM77"/>
<evidence type="ECO:0000313" key="3">
    <source>
        <dbReference type="EMBL" id="KDR10216.1"/>
    </source>
</evidence>
<dbReference type="FunCoup" id="A0A067QM77">
    <property type="interactions" value="5"/>
</dbReference>
<reference evidence="3 4" key="1">
    <citation type="journal article" date="2014" name="Nat. Commun.">
        <title>Molecular traces of alternative social organization in a termite genome.</title>
        <authorList>
            <person name="Terrapon N."/>
            <person name="Li C."/>
            <person name="Robertson H.M."/>
            <person name="Ji L."/>
            <person name="Meng X."/>
            <person name="Booth W."/>
            <person name="Chen Z."/>
            <person name="Childers C.P."/>
            <person name="Glastad K.M."/>
            <person name="Gokhale K."/>
            <person name="Gowin J."/>
            <person name="Gronenberg W."/>
            <person name="Hermansen R.A."/>
            <person name="Hu H."/>
            <person name="Hunt B.G."/>
            <person name="Huylmans A.K."/>
            <person name="Khalil S.M."/>
            <person name="Mitchell R.D."/>
            <person name="Munoz-Torres M.C."/>
            <person name="Mustard J.A."/>
            <person name="Pan H."/>
            <person name="Reese J.T."/>
            <person name="Scharf M.E."/>
            <person name="Sun F."/>
            <person name="Vogel H."/>
            <person name="Xiao J."/>
            <person name="Yang W."/>
            <person name="Yang Z."/>
            <person name="Yang Z."/>
            <person name="Zhou J."/>
            <person name="Zhu J."/>
            <person name="Brent C.S."/>
            <person name="Elsik C.G."/>
            <person name="Goodisman M.A."/>
            <person name="Liberles D.A."/>
            <person name="Roe R.M."/>
            <person name="Vargo E.L."/>
            <person name="Vilcinskas A."/>
            <person name="Wang J."/>
            <person name="Bornberg-Bauer E."/>
            <person name="Korb J."/>
            <person name="Zhang G."/>
            <person name="Liebig J."/>
        </authorList>
    </citation>
    <scope>NUCLEOTIDE SEQUENCE [LARGE SCALE GENOMIC DNA]</scope>
    <source>
        <tissue evidence="3">Whole organism</tissue>
    </source>
</reference>
<dbReference type="SUPFAM" id="SSF49329">
    <property type="entry name" value="Cu,Zn superoxide dismutase-like"/>
    <property type="match status" value="5"/>
</dbReference>
<keyword evidence="1" id="KW-0732">Signal</keyword>
<protein>
    <recommendedName>
        <fullName evidence="2">Superoxide dismutase copper/zinc binding domain-containing protein</fullName>
    </recommendedName>
</protein>
<gene>
    <name evidence="3" type="ORF">L798_15715</name>
</gene>
<dbReference type="EMBL" id="KK853179">
    <property type="protein sequence ID" value="KDR10216.1"/>
    <property type="molecule type" value="Genomic_DNA"/>
</dbReference>
<dbReference type="PANTHER" id="PTHR20910:SF1">
    <property type="entry name" value="SUPEROXIDE DISMUTASE COPPER_ZINC BINDING DOMAIN-CONTAINING PROTEIN"/>
    <property type="match status" value="1"/>
</dbReference>
<sequence length="1140" mass="126745">MSVNVCDVCVLCFIIFTCGTEPCCGIQLTAYISQSGLHGEVIFQQQPGDGNTVVVRTSLQAVDEQSQWSWVVRELPVSYSNIEDRCGNDKLGSVTLILDEVFGPLNLPANGSAEMTAAGDQMVLTGAKGLWGKSLVLQVVDDISRKACATITVSGNADEKVAEAKFFSPVAGSVFLRWVGSHHSGSTDTLLYTNLYHVVSPEGIKPANTEHHWKIYTTDILDSEADKSRENCNFLQLVFDPVFSTTPGQAVGDLDSRIGKVNVSGDPRLSHSSVAGVYHESGLTSLSASLLSGQRSLYLVIFDARHHDSFLACAKIREVHPAVLKALIQSDGVKGEITLSQRSPSDPTWIRINLTATNDKFTGRVTKTSAYKIHELPPVPLPSINVKENHCLKTGSVFNPSNIQEDQASGSQDTYAVGDLNGKHNMWRQEQSFAELNNQHWDIYLPLYGHHSVAHRSFVFYRRNNSLSASSANSADAPWICGKLTRYTAVDRGWKTPIFTAGVVFRYPTVGRVIFRQPRDQPWTDTTIIVETLVHGDGTSVNNTANHRWAVHVEPRGKDYYNWTGRCLSAGPIYNPYKVTYDPKESDSPCSSSYPGFCQLGDLSSRHGMLTIAGRKVNGEKMTRRLFTDPHLPLSGVASIMGRTLVLYDDNGPKARGERLACSTIYGIYRRKAVVKDWYGNGEMTTVRGKIEFFQQTEYDVTDIEIDLEGLNDNSGYHIHMTPVEGHLEFPCEGSSLYGHWNPLNVNYSLSPLPGIGTTDQYEMGDLSGKFGLLNGFVNLDAVYNDTKLPLFGTHAILGRSVIIHKREKNMRWVCSSVERGYAPGEARELRAIASFHHPLGYAYGFIRMTQLVYNDGSKSETVIEVNLRHPGKHDRNLTRDHNWAIYVNPVGVDATVKVQDTRCVAAGYRWNPYYTQLADPLNDELYREECGPDNPLRCYVGDISGRLGTINLGDRRQVFTDSNFPLEGDVSAVGRSIVIFSKDRGGERFACANIEPDKDIIKYANIRKPPRFVVAQFIEDVREVMGLPEWMLTVDSRKTRTLHSGTCIQFLLHFKGPLANQLEQDFSRLLANGHLASPSVYNPGYVPSSRRKTHLSYRPCGSRDPNYKNTKNCAVTAKSCMELAYFLTILIIVKCRPIV</sequence>
<dbReference type="InParanoid" id="A0A067QM77"/>
<dbReference type="AlphaFoldDB" id="A0A067QM77"/>
<feature type="chain" id="PRO_5001644148" description="Superoxide dismutase copper/zinc binding domain-containing protein" evidence="1">
    <location>
        <begin position="26"/>
        <end position="1140"/>
    </location>
</feature>